<evidence type="ECO:0000313" key="1">
    <source>
        <dbReference type="EMBL" id="CAF5080459.1"/>
    </source>
</evidence>
<sequence>MTNIHSNEENLIYDDEGYLLLMETSQSNLSLFNVSCDSLVFIENQDFNQQSRQPSNTIKHYNSSIDIHVDIKKSSSRSTMILCDEMISSETKTLQRWKGLELLNTCA</sequence>
<organism evidence="2 3">
    <name type="scientific">Rotaria magnacalcarata</name>
    <dbReference type="NCBI Taxonomy" id="392030"/>
    <lineage>
        <taxon>Eukaryota</taxon>
        <taxon>Metazoa</taxon>
        <taxon>Spiralia</taxon>
        <taxon>Gnathifera</taxon>
        <taxon>Rotifera</taxon>
        <taxon>Eurotatoria</taxon>
        <taxon>Bdelloidea</taxon>
        <taxon>Philodinida</taxon>
        <taxon>Philodinidae</taxon>
        <taxon>Rotaria</taxon>
    </lineage>
</organism>
<evidence type="ECO:0000313" key="2">
    <source>
        <dbReference type="EMBL" id="CAF5183772.1"/>
    </source>
</evidence>
<accession>A0A8S3HNS6</accession>
<dbReference type="AlphaFoldDB" id="A0A8S3HNS6"/>
<evidence type="ECO:0000313" key="3">
    <source>
        <dbReference type="Proteomes" id="UP000681720"/>
    </source>
</evidence>
<reference evidence="2" key="1">
    <citation type="submission" date="2021-02" db="EMBL/GenBank/DDBJ databases">
        <authorList>
            <person name="Nowell W R."/>
        </authorList>
    </citation>
    <scope>NUCLEOTIDE SEQUENCE</scope>
</reference>
<comment type="caution">
    <text evidence="2">The sequence shown here is derived from an EMBL/GenBank/DDBJ whole genome shotgun (WGS) entry which is preliminary data.</text>
</comment>
<name>A0A8S3HNS6_9BILA</name>
<dbReference type="Proteomes" id="UP000681967">
    <property type="component" value="Unassembled WGS sequence"/>
</dbReference>
<dbReference type="EMBL" id="CAJOBJ010331793">
    <property type="protein sequence ID" value="CAF5183772.1"/>
    <property type="molecule type" value="Genomic_DNA"/>
</dbReference>
<dbReference type="Proteomes" id="UP000681720">
    <property type="component" value="Unassembled WGS sequence"/>
</dbReference>
<gene>
    <name evidence="1" type="ORF">BYL167_LOCUS61855</name>
    <name evidence="2" type="ORF">GIL414_LOCUS70232</name>
</gene>
<protein>
    <submittedName>
        <fullName evidence="2">Uncharacterized protein</fullName>
    </submittedName>
</protein>
<proteinExistence type="predicted"/>
<dbReference type="EMBL" id="CAJOBH010233454">
    <property type="protein sequence ID" value="CAF5080459.1"/>
    <property type="molecule type" value="Genomic_DNA"/>
</dbReference>